<keyword evidence="3" id="KW-1185">Reference proteome</keyword>
<evidence type="ECO:0000313" key="3">
    <source>
        <dbReference type="Proteomes" id="UP000431922"/>
    </source>
</evidence>
<dbReference type="OrthoDB" id="7183822at2"/>
<dbReference type="InterPro" id="IPR052741">
    <property type="entry name" value="Mitochondrial_HTD2"/>
</dbReference>
<dbReference type="AlphaFoldDB" id="A0A845B5U8"/>
<reference evidence="2 3" key="1">
    <citation type="submission" date="2019-12" db="EMBL/GenBank/DDBJ databases">
        <title>Genomic-based taxomic classification of the family Erythrobacteraceae.</title>
        <authorList>
            <person name="Xu L."/>
        </authorList>
    </citation>
    <scope>NUCLEOTIDE SEQUENCE [LARGE SCALE GENOMIC DNA]</scope>
    <source>
        <strain evidence="2 3">KCTC 42453</strain>
    </source>
</reference>
<dbReference type="PANTHER" id="PTHR28152:SF1">
    <property type="entry name" value="HYDROXYACYL-THIOESTER DEHYDRATASE TYPE 2, MITOCHONDRIAL"/>
    <property type="match status" value="1"/>
</dbReference>
<dbReference type="EMBL" id="WTYL01000002">
    <property type="protein sequence ID" value="MXP44882.1"/>
    <property type="molecule type" value="Genomic_DNA"/>
</dbReference>
<sequence>MDEFEDWIGRSVTATDTLEPARSNALDRALGGAGDLAAGNVLPLLDHWLYFWDVQPPAALGSDGHPAKGGFLPPVALARRMWAGGRIRFHKSLVLGASVTRTSTILSVTEKTGKTGPLVFVTVRHDIEGNDGLAISEEQDIVYRGAAGEPAAVSIPAHDSAPMRHADWTWAVDPDPVLLFRYSALTMNGHRIHYDRAYAVEEEFYPGLVVHGPLQAKLMMRLASGHCTDPITRFQFRAQTPAIAGIPLHICGNLKGAEIELWTQQGEIRNMIADANIEVL</sequence>
<dbReference type="Gene3D" id="3.10.129.10">
    <property type="entry name" value="Hotdog Thioesterase"/>
    <property type="match status" value="2"/>
</dbReference>
<protein>
    <submittedName>
        <fullName evidence="2">Acyl-CoA dehydrogenase</fullName>
    </submittedName>
</protein>
<accession>A0A845B5U8</accession>
<dbReference type="InterPro" id="IPR029069">
    <property type="entry name" value="HotDog_dom_sf"/>
</dbReference>
<feature type="domain" description="FAS1-like dehydratase" evidence="1">
    <location>
        <begin position="72"/>
        <end position="135"/>
    </location>
</feature>
<gene>
    <name evidence="2" type="ORF">GRI65_10480</name>
</gene>
<evidence type="ECO:0000313" key="2">
    <source>
        <dbReference type="EMBL" id="MXP44882.1"/>
    </source>
</evidence>
<name>A0A845B5U8_9SPHN</name>
<dbReference type="SUPFAM" id="SSF54637">
    <property type="entry name" value="Thioesterase/thiol ester dehydrase-isomerase"/>
    <property type="match status" value="2"/>
</dbReference>
<comment type="caution">
    <text evidence="2">The sequence shown here is derived from an EMBL/GenBank/DDBJ whole genome shotgun (WGS) entry which is preliminary data.</text>
</comment>
<dbReference type="Pfam" id="PF13452">
    <property type="entry name" value="FAS1_DH_region"/>
    <property type="match status" value="1"/>
</dbReference>
<evidence type="ECO:0000259" key="1">
    <source>
        <dbReference type="Pfam" id="PF13452"/>
    </source>
</evidence>
<dbReference type="InterPro" id="IPR039569">
    <property type="entry name" value="FAS1-like_DH_region"/>
</dbReference>
<dbReference type="GO" id="GO:0019171">
    <property type="term" value="F:(3R)-hydroxyacyl-[acyl-carrier-protein] dehydratase activity"/>
    <property type="evidence" value="ECO:0007669"/>
    <property type="project" value="TreeGrafter"/>
</dbReference>
<proteinExistence type="predicted"/>
<dbReference type="PANTHER" id="PTHR28152">
    <property type="entry name" value="HYDROXYACYL-THIOESTER DEHYDRATASE TYPE 2, MITOCHONDRIAL"/>
    <property type="match status" value="1"/>
</dbReference>
<organism evidence="2 3">
    <name type="scientific">Allopontixanthobacter sediminis</name>
    <dbReference type="NCBI Taxonomy" id="1689985"/>
    <lineage>
        <taxon>Bacteria</taxon>
        <taxon>Pseudomonadati</taxon>
        <taxon>Pseudomonadota</taxon>
        <taxon>Alphaproteobacteria</taxon>
        <taxon>Sphingomonadales</taxon>
        <taxon>Erythrobacteraceae</taxon>
        <taxon>Allopontixanthobacter</taxon>
    </lineage>
</organism>
<dbReference type="Proteomes" id="UP000431922">
    <property type="component" value="Unassembled WGS sequence"/>
</dbReference>